<comment type="caution">
    <text evidence="1">The sequence shown here is derived from an EMBL/GenBank/DDBJ whole genome shotgun (WGS) entry which is preliminary data.</text>
</comment>
<accession>A0AA90HAZ7</accession>
<organism evidence="1">
    <name type="scientific">Streptantibioticus silvisoli</name>
    <dbReference type="NCBI Taxonomy" id="2705255"/>
    <lineage>
        <taxon>Bacteria</taxon>
        <taxon>Bacillati</taxon>
        <taxon>Actinomycetota</taxon>
        <taxon>Actinomycetes</taxon>
        <taxon>Kitasatosporales</taxon>
        <taxon>Streptomycetaceae</taxon>
        <taxon>Streptantibioticus</taxon>
    </lineage>
</organism>
<dbReference type="RefSeq" id="WP_271314605.1">
    <property type="nucleotide sequence ID" value="NZ_JABXJJ020000022.1"/>
</dbReference>
<dbReference type="EMBL" id="JABXJJ020000022">
    <property type="protein sequence ID" value="MDI5971407.1"/>
    <property type="molecule type" value="Genomic_DNA"/>
</dbReference>
<gene>
    <name evidence="1" type="ORF">POF50_019045</name>
</gene>
<sequence length="132" mass="15067">MESGERALLFRAQMLNATERSESVVALPYEDIVRLSCLLGYHEGAYDELHVLDAIRWWRRLGDCLKTREGWQFSIRDLEPSWMRWEVQGDFTVVHVDVDDDGGLCYGVTATVAGEPVSDRYATLEELEAALQ</sequence>
<evidence type="ECO:0000313" key="1">
    <source>
        <dbReference type="EMBL" id="MDI5971407.1"/>
    </source>
</evidence>
<reference evidence="1" key="1">
    <citation type="submission" date="2023-05" db="EMBL/GenBank/DDBJ databases">
        <title>Streptantibioticus silvisoli sp. nov., acidotolerant actinomycetes 1 from pine litter.</title>
        <authorList>
            <person name="Swiecimska M."/>
            <person name="Golinska P."/>
            <person name="Sangal V."/>
            <person name="Wachnowicz B."/>
            <person name="Goodfellow M."/>
        </authorList>
    </citation>
    <scope>NUCLEOTIDE SEQUENCE</scope>
    <source>
        <strain evidence="1">SL13</strain>
    </source>
</reference>
<name>A0AA90HAZ7_9ACTN</name>
<proteinExistence type="predicted"/>
<protein>
    <submittedName>
        <fullName evidence="1">Uncharacterized protein</fullName>
    </submittedName>
</protein>
<dbReference type="AlphaFoldDB" id="A0AA90HAZ7"/>